<protein>
    <submittedName>
        <fullName evidence="1">Uncharacterized protein</fullName>
    </submittedName>
</protein>
<sequence>MSIKALNKVLQSILNGIKVETSGIWSYIKLPNGIAIAWGTYTERKTHYIHVSPLYGYSTSKIMFPLIFTERPKAFVSMSIGAGLGFYSSFLPATDGMACYGASTTSDAAGVLITCDILVIGRWK</sequence>
<keyword evidence="2" id="KW-1185">Reference proteome</keyword>
<dbReference type="RefSeq" id="WP_256132840.1">
    <property type="nucleotide sequence ID" value="NZ_JANFXK010000015.1"/>
</dbReference>
<dbReference type="Proteomes" id="UP001524502">
    <property type="component" value="Unassembled WGS sequence"/>
</dbReference>
<name>A0ABT1RR81_9FIRM</name>
<reference evidence="1 2" key="1">
    <citation type="submission" date="2022-06" db="EMBL/GenBank/DDBJ databases">
        <title>Isolation of gut microbiota from human fecal samples.</title>
        <authorList>
            <person name="Pamer E.G."/>
            <person name="Barat B."/>
            <person name="Waligurski E."/>
            <person name="Medina S."/>
            <person name="Paddock L."/>
            <person name="Mostad J."/>
        </authorList>
    </citation>
    <scope>NUCLEOTIDE SEQUENCE [LARGE SCALE GENOMIC DNA]</scope>
    <source>
        <strain evidence="1 2">SL.3.17</strain>
    </source>
</reference>
<proteinExistence type="predicted"/>
<evidence type="ECO:0000313" key="2">
    <source>
        <dbReference type="Proteomes" id="UP001524502"/>
    </source>
</evidence>
<evidence type="ECO:0000313" key="1">
    <source>
        <dbReference type="EMBL" id="MCQ4637659.1"/>
    </source>
</evidence>
<comment type="caution">
    <text evidence="1">The sequence shown here is derived from an EMBL/GenBank/DDBJ whole genome shotgun (WGS) entry which is preliminary data.</text>
</comment>
<gene>
    <name evidence="1" type="ORF">NE619_13075</name>
</gene>
<accession>A0ABT1RR81</accession>
<dbReference type="EMBL" id="JANFXK010000015">
    <property type="protein sequence ID" value="MCQ4637659.1"/>
    <property type="molecule type" value="Genomic_DNA"/>
</dbReference>
<organism evidence="1 2">
    <name type="scientific">Anaerovorax odorimutans</name>
    <dbReference type="NCBI Taxonomy" id="109327"/>
    <lineage>
        <taxon>Bacteria</taxon>
        <taxon>Bacillati</taxon>
        <taxon>Bacillota</taxon>
        <taxon>Clostridia</taxon>
        <taxon>Peptostreptococcales</taxon>
        <taxon>Anaerovoracaceae</taxon>
        <taxon>Anaerovorax</taxon>
    </lineage>
</organism>